<dbReference type="Gene3D" id="1.20.1560.10">
    <property type="entry name" value="ABC transporter type 1, transmembrane domain"/>
    <property type="match status" value="2"/>
</dbReference>
<dbReference type="GO" id="GO:0016887">
    <property type="term" value="F:ATP hydrolysis activity"/>
    <property type="evidence" value="ECO:0007669"/>
    <property type="project" value="InterPro"/>
</dbReference>
<evidence type="ECO:0000256" key="6">
    <source>
        <dbReference type="ARBA" id="ARBA00022741"/>
    </source>
</evidence>
<dbReference type="InterPro" id="IPR032675">
    <property type="entry name" value="LRR_dom_sf"/>
</dbReference>
<dbReference type="GO" id="GO:0140359">
    <property type="term" value="F:ABC-type transporter activity"/>
    <property type="evidence" value="ECO:0007669"/>
    <property type="project" value="InterPro"/>
</dbReference>
<dbReference type="Pfam" id="PF00664">
    <property type="entry name" value="ABC_membrane"/>
    <property type="match status" value="2"/>
</dbReference>
<feature type="transmembrane region" description="Helical" evidence="10">
    <location>
        <begin position="121"/>
        <end position="141"/>
    </location>
</feature>
<feature type="domain" description="F-box" evidence="11">
    <location>
        <begin position="1333"/>
        <end position="1383"/>
    </location>
</feature>
<dbReference type="PROSITE" id="PS50181">
    <property type="entry name" value="FBOX"/>
    <property type="match status" value="1"/>
</dbReference>
<keyword evidence="7" id="KW-0067">ATP-binding</keyword>
<sequence>MTTDPSNPSPLLNARIWSRLFFNWLSPLLKQGRLSQDDLYELPNKYNSLKLTEELEGNWLDEVKDPARSPSLLRATVRTIRRRVLLISLLMIPQTLVTIGQPLIIVLLMDFLDPCTTMSASTAWILVIVSILVIWIPCVFYHQHSARVRCFCMQMRTAFDDLIFRKMLRLSNDSMNRIGVDGIDSLVANDAPQIESALIYLDYLWVRDRGPFEIILIIGFFSYFVKYISLIALGYTIIVLLLQLLISRILIRLKSKLFQITNERVKILSEIVKSIRVVKMYCWESAFIQKVLSLRKNELIRYVHCAAMNSIIQTLKYTYTSVTFLLMYLTMWFLDMSLDTRVFALYSCLIGYLQYSVMDFLLQAIRNLIEYLAAQKRIQAFLLLAECKRDERSLSQPVLTKAKDQQENVSKDDPSKLLKISCSLKSAKWDENSTFALKNIVFEAHSGDLICIIGPSGSGKSSLLRAISGEITHFSGKIRMCGTCCYLPQDSWIFSANIHENIRFGQEYDYLLFKRIIHAVALDTDLSQLPHEAETIVGDQGVMLSESQKARVNLARALYRDADIYLLDDPISRVDTKLSKCLFERSVKGFLRDKICILVTHQVQVLKHARQIIELSKGEIVRIGTFGELLAGSSSFCRQLENTIEEEKRHRQLFGLDKRFSIGDISLADLKADEQSSILSTSSLRLPSETTEQKSERINRWHVYVEFVRAGVGLILGFLLFLSTYCLREGIFVYNNWWLAKWTDDENYRYRVDINCTSTADEQILRIKSMTNSEWKDQRNYRFHIYTALVCALFLVTLCRTIATQLICLNASRVLHNRMLRCIIYCPMKIFDTHPLDRILNCFTKDITLIDVVLPDIIHEFLHFAFYVLGTLALVGWINLWSLIAVGLAMTAMFFIRRRIARCLRDLRCIEDTTRGAIHSYLTSSGHGIKTIRSFRVEDMCSNLFRQRLEMDNRANHLIININRWAGLRLDWIACSFFTLIILSAMTVRVVGSRLSAAEIALTFSCAFNLVSLLQWAIRSSVDCQTQMVAVERILDYCSLERESPNEVPHDRCPPKDCADSGEIIFDNVSISHPTSVNAPLVLKNITLKIEGGEKIGIVGRTGAGKSSLVEALFHLRESISGHIKIDDIDIDTISLIDVRRRLAFIPQDPVLFAGTIRSNLDRFDEYSDGEIWHALEEVRLKNLVAESMPLGLQSEVSKIGSRLNVSQKQLIYLARAILKKNKILVMDEAIDMIDNETDKIIQQIIHEKFKNCTVLTIAHRLQTVIGYDRVMVLNHGELLEIDAPSILLNNPHSHLSSLVNQLGELKGGVECCQTVFQLKFLTNLGDMSKKFSLSLVTLPVELAYRILDHLDNFSILVSARNICTRLNTIIDSYYPYQTFTELDLKWQSLKQKLFESLLRSLQTNTTITTFELGGHLLNNTIIQELGYVLQRNQCFILIQKGLTKLTICGGNRIGAEALRYLAVGLSTNRTLTELNLGESQFGSAGVSHLANALEKNTKLSILCLAWTNIGVEGARSLSNLLRNSTTLTTLFIGRCDIGNEGARELAEALTRNTMLTQLDIGRNGIDAQGVKYLADALSQNKTLKTTDLAQNTIGDEGARYLSNALNNSALTTLILWNCQISDEGILYIASALQYNSTLTMLHLNENRIGSRGAHHMARALQKNSTLTLLYLGANHIGDEGALFLANGLQNNTALLELYVERNNIHMEGTQYFINALETNITPRKLVLSTNSMSRTWTDDLSHTQKTISLRIEI</sequence>
<dbReference type="InterPro" id="IPR044746">
    <property type="entry name" value="ABCC_6TM_D1"/>
</dbReference>
<dbReference type="PANTHER" id="PTHR24223">
    <property type="entry name" value="ATP-BINDING CASSETTE SUB-FAMILY C"/>
    <property type="match status" value="1"/>
</dbReference>
<feature type="domain" description="ABC transporter" evidence="12">
    <location>
        <begin position="1064"/>
        <end position="1301"/>
    </location>
</feature>
<dbReference type="CDD" id="cd18579">
    <property type="entry name" value="ABC_6TM_ABCC_D1"/>
    <property type="match status" value="1"/>
</dbReference>
<gene>
    <name evidence="14" type="ORF">EDS130_LOCUS31460</name>
</gene>
<dbReference type="InterPro" id="IPR050173">
    <property type="entry name" value="ABC_transporter_C-like"/>
</dbReference>
<dbReference type="Proteomes" id="UP000663852">
    <property type="component" value="Unassembled WGS sequence"/>
</dbReference>
<name>A0A815FC00_ADIRI</name>
<keyword evidence="5" id="KW-0677">Repeat</keyword>
<dbReference type="InterPro" id="IPR044726">
    <property type="entry name" value="ABCC_6TM_D2"/>
</dbReference>
<keyword evidence="8 10" id="KW-1133">Transmembrane helix</keyword>
<dbReference type="InterPro" id="IPR003593">
    <property type="entry name" value="AAA+_ATPase"/>
</dbReference>
<evidence type="ECO:0000313" key="14">
    <source>
        <dbReference type="EMBL" id="CAF1317116.1"/>
    </source>
</evidence>
<reference evidence="14" key="1">
    <citation type="submission" date="2021-02" db="EMBL/GenBank/DDBJ databases">
        <authorList>
            <person name="Nowell W R."/>
        </authorList>
    </citation>
    <scope>NUCLEOTIDE SEQUENCE</scope>
</reference>
<dbReference type="Gene3D" id="3.80.10.10">
    <property type="entry name" value="Ribonuclease Inhibitor"/>
    <property type="match status" value="3"/>
</dbReference>
<dbReference type="SUPFAM" id="SSF90123">
    <property type="entry name" value="ABC transporter transmembrane region"/>
    <property type="match status" value="2"/>
</dbReference>
<evidence type="ECO:0000256" key="4">
    <source>
        <dbReference type="ARBA" id="ARBA00022692"/>
    </source>
</evidence>
<comment type="caution">
    <text evidence="14">The sequence shown here is derived from an EMBL/GenBank/DDBJ whole genome shotgun (WGS) entry which is preliminary data.</text>
</comment>
<evidence type="ECO:0000313" key="15">
    <source>
        <dbReference type="Proteomes" id="UP000663852"/>
    </source>
</evidence>
<evidence type="ECO:0000256" key="10">
    <source>
        <dbReference type="SAM" id="Phobius"/>
    </source>
</evidence>
<dbReference type="SUPFAM" id="SSF52540">
    <property type="entry name" value="P-loop containing nucleoside triphosphate hydrolases"/>
    <property type="match status" value="2"/>
</dbReference>
<evidence type="ECO:0000256" key="2">
    <source>
        <dbReference type="ARBA" id="ARBA00009726"/>
    </source>
</evidence>
<feature type="domain" description="ABC transmembrane type-1" evidence="13">
    <location>
        <begin position="785"/>
        <end position="1026"/>
    </location>
</feature>
<dbReference type="Pfam" id="PF00005">
    <property type="entry name" value="ABC_tran"/>
    <property type="match status" value="2"/>
</dbReference>
<feature type="domain" description="ABC transmembrane type-1" evidence="13">
    <location>
        <begin position="85"/>
        <end position="360"/>
    </location>
</feature>
<feature type="domain" description="ABC transporter" evidence="12">
    <location>
        <begin position="418"/>
        <end position="642"/>
    </location>
</feature>
<dbReference type="GO" id="GO:0005524">
    <property type="term" value="F:ATP binding"/>
    <property type="evidence" value="ECO:0007669"/>
    <property type="project" value="UniProtKB-KW"/>
</dbReference>
<evidence type="ECO:0000256" key="1">
    <source>
        <dbReference type="ARBA" id="ARBA00004141"/>
    </source>
</evidence>
<feature type="transmembrane region" description="Helical" evidence="10">
    <location>
        <begin position="970"/>
        <end position="988"/>
    </location>
</feature>
<dbReference type="PANTHER" id="PTHR24223:SF456">
    <property type="entry name" value="MULTIDRUG RESISTANCE-ASSOCIATED PROTEIN LETHAL(2)03659"/>
    <property type="match status" value="1"/>
</dbReference>
<keyword evidence="3" id="KW-0813">Transport</keyword>
<comment type="similarity">
    <text evidence="2">Belongs to the ABC transporter superfamily. ABCC family. Conjugate transporter (TC 3.A.1.208) subfamily.</text>
</comment>
<proteinExistence type="inferred from homology"/>
<protein>
    <submittedName>
        <fullName evidence="14">Uncharacterized protein</fullName>
    </submittedName>
</protein>
<dbReference type="SUPFAM" id="SSF52047">
    <property type="entry name" value="RNI-like"/>
    <property type="match status" value="1"/>
</dbReference>
<evidence type="ECO:0000259" key="12">
    <source>
        <dbReference type="PROSITE" id="PS50893"/>
    </source>
</evidence>
<dbReference type="InterPro" id="IPR011527">
    <property type="entry name" value="ABC1_TM_dom"/>
</dbReference>
<dbReference type="FunFam" id="3.40.50.300:FF:000163">
    <property type="entry name" value="Multidrug resistance-associated protein member 4"/>
    <property type="match status" value="1"/>
</dbReference>
<evidence type="ECO:0000259" key="13">
    <source>
        <dbReference type="PROSITE" id="PS50929"/>
    </source>
</evidence>
<dbReference type="InterPro" id="IPR036640">
    <property type="entry name" value="ABC1_TM_sf"/>
</dbReference>
<evidence type="ECO:0000256" key="9">
    <source>
        <dbReference type="ARBA" id="ARBA00023136"/>
    </source>
</evidence>
<dbReference type="FunFam" id="3.40.50.300:FF:000973">
    <property type="entry name" value="Multidrug resistance-associated protein 4"/>
    <property type="match status" value="1"/>
</dbReference>
<dbReference type="PROSITE" id="PS50929">
    <property type="entry name" value="ABC_TM1F"/>
    <property type="match status" value="2"/>
</dbReference>
<dbReference type="CDD" id="cd18580">
    <property type="entry name" value="ABC_6TM_ABCC_D2"/>
    <property type="match status" value="1"/>
</dbReference>
<evidence type="ECO:0000256" key="3">
    <source>
        <dbReference type="ARBA" id="ARBA00022448"/>
    </source>
</evidence>
<dbReference type="InterPro" id="IPR001611">
    <property type="entry name" value="Leu-rich_rpt"/>
</dbReference>
<feature type="transmembrane region" description="Helical" evidence="10">
    <location>
        <begin position="783"/>
        <end position="809"/>
    </location>
</feature>
<dbReference type="SMART" id="SM00382">
    <property type="entry name" value="AAA"/>
    <property type="match status" value="2"/>
</dbReference>
<dbReference type="InterPro" id="IPR003439">
    <property type="entry name" value="ABC_transporter-like_ATP-bd"/>
</dbReference>
<feature type="transmembrane region" description="Helical" evidence="10">
    <location>
        <begin position="703"/>
        <end position="725"/>
    </location>
</feature>
<dbReference type="GO" id="GO:0016020">
    <property type="term" value="C:membrane"/>
    <property type="evidence" value="ECO:0007669"/>
    <property type="project" value="UniProtKB-SubCell"/>
</dbReference>
<dbReference type="InterPro" id="IPR027417">
    <property type="entry name" value="P-loop_NTPase"/>
</dbReference>
<dbReference type="PROSITE" id="PS50893">
    <property type="entry name" value="ABC_TRANSPORTER_2"/>
    <property type="match status" value="2"/>
</dbReference>
<keyword evidence="6" id="KW-0547">Nucleotide-binding</keyword>
<evidence type="ECO:0000256" key="8">
    <source>
        <dbReference type="ARBA" id="ARBA00022989"/>
    </source>
</evidence>
<feature type="transmembrane region" description="Helical" evidence="10">
    <location>
        <begin position="84"/>
        <end position="109"/>
    </location>
</feature>
<dbReference type="OrthoDB" id="6500128at2759"/>
<feature type="transmembrane region" description="Helical" evidence="10">
    <location>
        <begin position="864"/>
        <end position="896"/>
    </location>
</feature>
<evidence type="ECO:0000256" key="7">
    <source>
        <dbReference type="ARBA" id="ARBA00022840"/>
    </source>
</evidence>
<dbReference type="SMART" id="SM00368">
    <property type="entry name" value="LRR_RI"/>
    <property type="match status" value="10"/>
</dbReference>
<dbReference type="InterPro" id="IPR001810">
    <property type="entry name" value="F-box_dom"/>
</dbReference>
<accession>A0A815FC00</accession>
<keyword evidence="9 10" id="KW-0472">Membrane</keyword>
<dbReference type="EMBL" id="CAJNOJ010000231">
    <property type="protein sequence ID" value="CAF1317116.1"/>
    <property type="molecule type" value="Genomic_DNA"/>
</dbReference>
<evidence type="ECO:0000259" key="11">
    <source>
        <dbReference type="PROSITE" id="PS50181"/>
    </source>
</evidence>
<feature type="transmembrane region" description="Helical" evidence="10">
    <location>
        <begin position="231"/>
        <end position="251"/>
    </location>
</feature>
<dbReference type="Pfam" id="PF13516">
    <property type="entry name" value="LRR_6"/>
    <property type="match status" value="8"/>
</dbReference>
<keyword evidence="4 10" id="KW-0812">Transmembrane</keyword>
<dbReference type="CDD" id="cd03244">
    <property type="entry name" value="ABCC_MRP_domain2"/>
    <property type="match status" value="1"/>
</dbReference>
<evidence type="ECO:0000256" key="5">
    <source>
        <dbReference type="ARBA" id="ARBA00022737"/>
    </source>
</evidence>
<organism evidence="14 15">
    <name type="scientific">Adineta ricciae</name>
    <name type="common">Rotifer</name>
    <dbReference type="NCBI Taxonomy" id="249248"/>
    <lineage>
        <taxon>Eukaryota</taxon>
        <taxon>Metazoa</taxon>
        <taxon>Spiralia</taxon>
        <taxon>Gnathifera</taxon>
        <taxon>Rotifera</taxon>
        <taxon>Eurotatoria</taxon>
        <taxon>Bdelloidea</taxon>
        <taxon>Adinetida</taxon>
        <taxon>Adinetidae</taxon>
        <taxon>Adineta</taxon>
    </lineage>
</organism>
<dbReference type="Gene3D" id="3.40.50.300">
    <property type="entry name" value="P-loop containing nucleotide triphosphate hydrolases"/>
    <property type="match status" value="2"/>
</dbReference>
<comment type="subcellular location">
    <subcellularLocation>
        <location evidence="1">Membrane</location>
        <topology evidence="1">Multi-pass membrane protein</topology>
    </subcellularLocation>
</comment>